<dbReference type="PANTHER" id="PTHR13318">
    <property type="entry name" value="PARTNER OF PAIRED, ISOFORM B-RELATED"/>
    <property type="match status" value="1"/>
</dbReference>
<evidence type="ECO:0000313" key="1">
    <source>
        <dbReference type="EMBL" id="KAF7990047.1"/>
    </source>
</evidence>
<dbReference type="Gene3D" id="3.80.10.10">
    <property type="entry name" value="Ribonuclease Inhibitor"/>
    <property type="match status" value="1"/>
</dbReference>
<dbReference type="PANTHER" id="PTHR13318:SF190">
    <property type="entry name" value="PARTNER OF PAIRED, ISOFORM B"/>
    <property type="match status" value="1"/>
</dbReference>
<accession>A0A835CNA4</accession>
<evidence type="ECO:0000313" key="2">
    <source>
        <dbReference type="Proteomes" id="UP000639338"/>
    </source>
</evidence>
<keyword evidence="2" id="KW-1185">Reference proteome</keyword>
<proteinExistence type="predicted"/>
<organism evidence="1 2">
    <name type="scientific">Aphidius gifuensis</name>
    <name type="common">Parasitoid wasp</name>
    <dbReference type="NCBI Taxonomy" id="684658"/>
    <lineage>
        <taxon>Eukaryota</taxon>
        <taxon>Metazoa</taxon>
        <taxon>Ecdysozoa</taxon>
        <taxon>Arthropoda</taxon>
        <taxon>Hexapoda</taxon>
        <taxon>Insecta</taxon>
        <taxon>Pterygota</taxon>
        <taxon>Neoptera</taxon>
        <taxon>Endopterygota</taxon>
        <taxon>Hymenoptera</taxon>
        <taxon>Apocrita</taxon>
        <taxon>Ichneumonoidea</taxon>
        <taxon>Braconidae</taxon>
        <taxon>Aphidiinae</taxon>
        <taxon>Aphidius</taxon>
    </lineage>
</organism>
<name>A0A835CNA4_APHGI</name>
<comment type="caution">
    <text evidence="1">The sequence shown here is derived from an EMBL/GenBank/DDBJ whole genome shotgun (WGS) entry which is preliminary data.</text>
</comment>
<dbReference type="InterPro" id="IPR006553">
    <property type="entry name" value="Leu-rich_rpt_Cys-con_subtyp"/>
</dbReference>
<dbReference type="OrthoDB" id="1708588at2759"/>
<dbReference type="InterPro" id="IPR032675">
    <property type="entry name" value="LRR_dom_sf"/>
</dbReference>
<dbReference type="SUPFAM" id="SSF52047">
    <property type="entry name" value="RNI-like"/>
    <property type="match status" value="1"/>
</dbReference>
<dbReference type="GO" id="GO:0031146">
    <property type="term" value="P:SCF-dependent proteasomal ubiquitin-dependent protein catabolic process"/>
    <property type="evidence" value="ECO:0007669"/>
    <property type="project" value="TreeGrafter"/>
</dbReference>
<protein>
    <submittedName>
        <fullName evidence="1">Uncharacterized protein</fullName>
    </submittedName>
</protein>
<gene>
    <name evidence="1" type="ORF">HCN44_008721</name>
</gene>
<sequence>MKTNQSNKRNMEAANILGELKSPRYGPPAKKRKRVLNPNYIGTDEFLFVVDSDVVLDTINNNSHFDTSNVERLHSALKMYCLSVFNMDEIIADDPLLRSICADEKNHFIDSRYELFKFSKGNTRSLNGLHKKANDFKYLVHICGSLLKSLNLEAYPFSKILRFINFNCPNLNELTLQFKQIKDQDFKNVFSNLSHLEVLRINWQCENLNLPLTLVESLEQVGGTLKELCLSRNQNQDHLCLPDSLASVFPQLITLKKLNIINFEPSQLLLQSISEIKNLVHLRFMCSWLNNDPVFDEKINMYPIGNLQNLETFYINFDCGVTDEFLINLCNNSKNLRRLDIIGKNITDNGMIALNNLKELKWLKFDLNELEENVFITDQSIECFVHEKLEYLDLSNCIKITNKSVLKLAKNLPNLNILYVRNTNITLEFAREMLELTRDHGKPLFVYVSFEDCEDLFNLLAQSGVFFKSNFNTCKYIDILI</sequence>
<dbReference type="Proteomes" id="UP000639338">
    <property type="component" value="Unassembled WGS sequence"/>
</dbReference>
<dbReference type="SMART" id="SM00367">
    <property type="entry name" value="LRR_CC"/>
    <property type="match status" value="3"/>
</dbReference>
<dbReference type="GO" id="GO:0019005">
    <property type="term" value="C:SCF ubiquitin ligase complex"/>
    <property type="evidence" value="ECO:0007669"/>
    <property type="project" value="TreeGrafter"/>
</dbReference>
<dbReference type="EMBL" id="JACMRX010000005">
    <property type="protein sequence ID" value="KAF7990047.1"/>
    <property type="molecule type" value="Genomic_DNA"/>
</dbReference>
<dbReference type="AlphaFoldDB" id="A0A835CNA4"/>
<reference evidence="1 2" key="1">
    <citation type="submission" date="2020-08" db="EMBL/GenBank/DDBJ databases">
        <title>Aphidius gifuensis genome sequencing and assembly.</title>
        <authorList>
            <person name="Du Z."/>
        </authorList>
    </citation>
    <scope>NUCLEOTIDE SEQUENCE [LARGE SCALE GENOMIC DNA]</scope>
    <source>
        <strain evidence="1">YNYX2018</strain>
        <tissue evidence="1">Adults</tissue>
    </source>
</reference>